<dbReference type="Proteomes" id="UP001549164">
    <property type="component" value="Unassembled WGS sequence"/>
</dbReference>
<dbReference type="EC" id="2.7.7.77" evidence="8"/>
<comment type="caution">
    <text evidence="10">The sequence shown here is derived from an EMBL/GenBank/DDBJ whole genome shotgun (WGS) entry which is preliminary data.</text>
</comment>
<dbReference type="InterPro" id="IPR025877">
    <property type="entry name" value="MobA-like_NTP_Trfase"/>
</dbReference>
<comment type="domain">
    <text evidence="8">The N-terminal domain determines nucleotide recognition and specific binding, while the C-terminal domain determines the specific binding to the target protein.</text>
</comment>
<comment type="subunit">
    <text evidence="8">Monomer.</text>
</comment>
<comment type="caution">
    <text evidence="8">Lacks conserved residue(s) required for the propagation of feature annotation.</text>
</comment>
<evidence type="ECO:0000256" key="4">
    <source>
        <dbReference type="ARBA" id="ARBA00022741"/>
    </source>
</evidence>
<dbReference type="InterPro" id="IPR013482">
    <property type="entry name" value="Molybde_CF_guanTrfase"/>
</dbReference>
<dbReference type="RefSeq" id="WP_354433003.1">
    <property type="nucleotide sequence ID" value="NZ_JBEPLY010000002.1"/>
</dbReference>
<dbReference type="EMBL" id="JBEPLY010000002">
    <property type="protein sequence ID" value="MET3598617.1"/>
    <property type="molecule type" value="Genomic_DNA"/>
</dbReference>
<dbReference type="PANTHER" id="PTHR19136:SF81">
    <property type="entry name" value="MOLYBDENUM COFACTOR GUANYLYLTRANSFERASE"/>
    <property type="match status" value="1"/>
</dbReference>
<dbReference type="InterPro" id="IPR029044">
    <property type="entry name" value="Nucleotide-diphossugar_trans"/>
</dbReference>
<gene>
    <name evidence="8" type="primary">mobA</name>
    <name evidence="10" type="ORF">ABID12_000544</name>
</gene>
<keyword evidence="5 8" id="KW-0460">Magnesium</keyword>
<dbReference type="PANTHER" id="PTHR19136">
    <property type="entry name" value="MOLYBDENUM COFACTOR GUANYLYLTRANSFERASE"/>
    <property type="match status" value="1"/>
</dbReference>
<protein>
    <recommendedName>
        <fullName evidence="8">Molybdenum cofactor guanylyltransferase</fullName>
        <shortName evidence="8">MoCo guanylyltransferase</shortName>
        <ecNumber evidence="8">2.7.7.77</ecNumber>
    </recommendedName>
    <alternativeName>
        <fullName evidence="8">GTP:molybdopterin guanylyltransferase</fullName>
    </alternativeName>
    <alternativeName>
        <fullName evidence="8">Mo-MPT guanylyltransferase</fullName>
    </alternativeName>
    <alternativeName>
        <fullName evidence="8">Molybdopterin guanylyltransferase</fullName>
    </alternativeName>
    <alternativeName>
        <fullName evidence="8">Molybdopterin-guanine dinucleotide synthase</fullName>
        <shortName evidence="8">MGD synthase</shortName>
    </alternativeName>
</protein>
<dbReference type="HAMAP" id="MF_00316">
    <property type="entry name" value="MobA"/>
    <property type="match status" value="1"/>
</dbReference>
<feature type="binding site" evidence="8">
    <location>
        <position position="23"/>
    </location>
    <ligand>
        <name>GTP</name>
        <dbReference type="ChEBI" id="CHEBI:37565"/>
    </ligand>
</feature>
<proteinExistence type="inferred from homology"/>
<accession>A0ABV2I6T1</accession>
<comment type="cofactor">
    <cofactor evidence="8">
        <name>Mg(2+)</name>
        <dbReference type="ChEBI" id="CHEBI:18420"/>
    </cofactor>
</comment>
<evidence type="ECO:0000313" key="11">
    <source>
        <dbReference type="Proteomes" id="UP001549164"/>
    </source>
</evidence>
<keyword evidence="10" id="KW-0548">Nucleotidyltransferase</keyword>
<feature type="binding site" evidence="8">
    <location>
        <position position="103"/>
    </location>
    <ligand>
        <name>GTP</name>
        <dbReference type="ChEBI" id="CHEBI:37565"/>
    </ligand>
</feature>
<evidence type="ECO:0000256" key="5">
    <source>
        <dbReference type="ARBA" id="ARBA00022842"/>
    </source>
</evidence>
<sequence length="210" mass="22536">MSPALPPAVILAGGASQRMGTDKAMLEIDGETLLARAHRQIALQASPVLVSRHGADMRAPPGAIVVRDIGTDHEGPLAGILAALDHLTRNDSPATHMISVAVDTPFFPADLVARLTEARPAENEIVLAQSEGRVHPVFALWPLALHDDLTRWFATGSNRRLMDFVKAHPHRTVDFSTVATPEGAVDPFFNINTPQDLDTARQIAKLTGNA</sequence>
<reference evidence="10 11" key="1">
    <citation type="submission" date="2024-06" db="EMBL/GenBank/DDBJ databases">
        <title>Genomic Encyclopedia of Type Strains, Phase IV (KMG-IV): sequencing the most valuable type-strain genomes for metagenomic binning, comparative biology and taxonomic classification.</title>
        <authorList>
            <person name="Goeker M."/>
        </authorList>
    </citation>
    <scope>NUCLEOTIDE SEQUENCE [LARGE SCALE GENOMIC DNA]</scope>
    <source>
        <strain evidence="10 11">DSM 28102</strain>
    </source>
</reference>
<comment type="subcellular location">
    <subcellularLocation>
        <location evidence="8">Cytoplasm</location>
    </subcellularLocation>
</comment>
<name>A0ABV2I6T1_9HYPH</name>
<evidence type="ECO:0000256" key="7">
    <source>
        <dbReference type="ARBA" id="ARBA00023150"/>
    </source>
</evidence>
<comment type="function">
    <text evidence="8">Transfers a GMP moiety from GTP to Mo-molybdopterin (Mo-MPT) cofactor (Moco or molybdenum cofactor) to form Mo-molybdopterin guanine dinucleotide (Mo-MGD) cofactor.</text>
</comment>
<evidence type="ECO:0000256" key="1">
    <source>
        <dbReference type="ARBA" id="ARBA00022490"/>
    </source>
</evidence>
<keyword evidence="3 8" id="KW-0479">Metal-binding</keyword>
<dbReference type="GO" id="GO:0061603">
    <property type="term" value="F:molybdenum cofactor guanylyltransferase activity"/>
    <property type="evidence" value="ECO:0007669"/>
    <property type="project" value="UniProtKB-EC"/>
</dbReference>
<evidence type="ECO:0000256" key="3">
    <source>
        <dbReference type="ARBA" id="ARBA00022723"/>
    </source>
</evidence>
<comment type="similarity">
    <text evidence="8">Belongs to the MobA family.</text>
</comment>
<evidence type="ECO:0000256" key="8">
    <source>
        <dbReference type="HAMAP-Rule" id="MF_00316"/>
    </source>
</evidence>
<keyword evidence="11" id="KW-1185">Reference proteome</keyword>
<keyword evidence="1 8" id="KW-0963">Cytoplasm</keyword>
<keyword evidence="4 8" id="KW-0547">Nucleotide-binding</keyword>
<dbReference type="CDD" id="cd02503">
    <property type="entry name" value="MobA"/>
    <property type="match status" value="1"/>
</dbReference>
<dbReference type="Gene3D" id="3.90.550.10">
    <property type="entry name" value="Spore Coat Polysaccharide Biosynthesis Protein SpsA, Chain A"/>
    <property type="match status" value="1"/>
</dbReference>
<organism evidence="10 11">
    <name type="scientific">Martelella mangrovi</name>
    <dbReference type="NCBI Taxonomy" id="1397477"/>
    <lineage>
        <taxon>Bacteria</taxon>
        <taxon>Pseudomonadati</taxon>
        <taxon>Pseudomonadota</taxon>
        <taxon>Alphaproteobacteria</taxon>
        <taxon>Hyphomicrobiales</taxon>
        <taxon>Aurantimonadaceae</taxon>
        <taxon>Martelella</taxon>
    </lineage>
</organism>
<evidence type="ECO:0000313" key="10">
    <source>
        <dbReference type="EMBL" id="MET3598617.1"/>
    </source>
</evidence>
<feature type="domain" description="MobA-like NTP transferase" evidence="9">
    <location>
        <begin position="8"/>
        <end position="163"/>
    </location>
</feature>
<keyword evidence="7 8" id="KW-0501">Molybdenum cofactor biosynthesis</keyword>
<dbReference type="NCBIfam" id="TIGR02665">
    <property type="entry name" value="molyb_mobA"/>
    <property type="match status" value="1"/>
</dbReference>
<comment type="catalytic activity">
    <reaction evidence="8">
        <text>Mo-molybdopterin + GTP + H(+) = Mo-molybdopterin guanine dinucleotide + diphosphate</text>
        <dbReference type="Rhea" id="RHEA:34243"/>
        <dbReference type="ChEBI" id="CHEBI:15378"/>
        <dbReference type="ChEBI" id="CHEBI:33019"/>
        <dbReference type="ChEBI" id="CHEBI:37565"/>
        <dbReference type="ChEBI" id="CHEBI:71302"/>
        <dbReference type="ChEBI" id="CHEBI:71310"/>
        <dbReference type="EC" id="2.7.7.77"/>
    </reaction>
</comment>
<feature type="binding site" evidence="8">
    <location>
        <begin position="11"/>
        <end position="13"/>
    </location>
    <ligand>
        <name>GTP</name>
        <dbReference type="ChEBI" id="CHEBI:37565"/>
    </ligand>
</feature>
<dbReference type="SUPFAM" id="SSF53448">
    <property type="entry name" value="Nucleotide-diphospho-sugar transferases"/>
    <property type="match status" value="1"/>
</dbReference>
<dbReference type="Pfam" id="PF12804">
    <property type="entry name" value="NTP_transf_3"/>
    <property type="match status" value="1"/>
</dbReference>
<keyword evidence="6 8" id="KW-0342">GTP-binding</keyword>
<evidence type="ECO:0000256" key="6">
    <source>
        <dbReference type="ARBA" id="ARBA00023134"/>
    </source>
</evidence>
<feature type="binding site" evidence="8">
    <location>
        <position position="68"/>
    </location>
    <ligand>
        <name>GTP</name>
        <dbReference type="ChEBI" id="CHEBI:37565"/>
    </ligand>
</feature>
<evidence type="ECO:0000259" key="9">
    <source>
        <dbReference type="Pfam" id="PF12804"/>
    </source>
</evidence>
<feature type="binding site" evidence="8">
    <location>
        <position position="103"/>
    </location>
    <ligand>
        <name>Mg(2+)</name>
        <dbReference type="ChEBI" id="CHEBI:18420"/>
    </ligand>
</feature>
<keyword evidence="2 8" id="KW-0808">Transferase</keyword>
<evidence type="ECO:0000256" key="2">
    <source>
        <dbReference type="ARBA" id="ARBA00022679"/>
    </source>
</evidence>